<evidence type="ECO:0000259" key="9">
    <source>
        <dbReference type="PROSITE" id="PS50174"/>
    </source>
</evidence>
<dbReference type="HOGENOM" id="CLU_007977_0_0_1"/>
<dbReference type="eggNOG" id="KOG2184">
    <property type="taxonomic scope" value="Eukaryota"/>
</dbReference>
<reference evidence="12" key="1">
    <citation type="submission" date="2010-07" db="EMBL/GenBank/DDBJ databases">
        <title>The genome sequence of Gaeumannomyces graminis var. tritici strain R3-111a-1.</title>
        <authorList>
            <consortium name="The Broad Institute Genome Sequencing Platform"/>
            <person name="Ma L.-J."/>
            <person name="Dead R."/>
            <person name="Young S."/>
            <person name="Zeng Q."/>
            <person name="Koehrsen M."/>
            <person name="Alvarado L."/>
            <person name="Berlin A."/>
            <person name="Chapman S.B."/>
            <person name="Chen Z."/>
            <person name="Freedman E."/>
            <person name="Gellesch M."/>
            <person name="Goldberg J."/>
            <person name="Griggs A."/>
            <person name="Gujja S."/>
            <person name="Heilman E.R."/>
            <person name="Heiman D."/>
            <person name="Hepburn T."/>
            <person name="Howarth C."/>
            <person name="Jen D."/>
            <person name="Larson L."/>
            <person name="Mehta T."/>
            <person name="Neiman D."/>
            <person name="Pearson M."/>
            <person name="Roberts A."/>
            <person name="Saif S."/>
            <person name="Shea T."/>
            <person name="Shenoy N."/>
            <person name="Sisk P."/>
            <person name="Stolte C."/>
            <person name="Sykes S."/>
            <person name="Walk T."/>
            <person name="White J."/>
            <person name="Yandava C."/>
            <person name="Haas B."/>
            <person name="Nusbaum C."/>
            <person name="Birren B."/>
        </authorList>
    </citation>
    <scope>NUCLEOTIDE SEQUENCE [LARGE SCALE GENOMIC DNA]</scope>
    <source>
        <strain evidence="12">R3-111a-1</strain>
    </source>
</reference>
<keyword evidence="4" id="KW-0747">Spliceosome</keyword>
<dbReference type="VEuPathDB" id="FungiDB:GGTG_02418"/>
<sequence length="970" mass="107483">MDRMSRISFDPSKLKKTAAAHYSSSDDDDHDHDHDDNTFQIPSTNPNADEFLHHNPRKRRRTGRDAKESAALGIFGSESEDDGPGSRWKHKNLRSRGVAFVSSSNKKDDEDGENGAEDEDDDDDDDDDDDASQYPGLGTVRPSAGDDEEDVDELDDDAPAAGLGLGFAAQRVAQDFGWSAGNKPTQTFGRPTQKNGFSANNPLGRGFVPTSSFMPELKVQDVEEPPAVISRPSAFSAAKGKKGAKGAAGGGVNPGSFGARMMAKMGYKEGTGLGKEGQGRNVIIEANLRPQRAGLGVVKEKTESERQEEKRQAKLRGEVVIDSDEEAKKRKAARRKKMLGGGTGSTPASGASTPKRHKPKYVTMDEVRKAAPGLNIPDAFTPILDLTGPGKKLLTSSSGLMTPTGAGAAETTEQVESRKLVKRAQNQFLAIVEEWQSLQERKAYAELQLEQERQELEELERDMAGYKSITDQLSLVSLSSEDQTDATYRWNHVIAILKVTVAAIPESSRDSLGGQLASTAVAALHPVFREAMQTWNPLEDTGARFASDLDSIRDLLGIQQLQDDPTLSKRSHHHRRPAATAYEAMMYKLWLPHVARAVREWNVRESDHMVALFDTWTPLLPSFVRSQLLEQDIIRRLDEAVAKWEPKRRKHHQTLPHIWLFPWLQHLPARHLDPRASTGLVADVKRKFRQLIDVWEFDRGVVPGLVKWKDVLRPSRRDDQWRPLVMSHVLPSMARYLRKKLGIDPLSNDDPILTGILDWLDVVSPSALAEMLVAEFFPEWHEWLYRMCTAQVFDIGETLMWLELWRDALPADLRDSAPIAAELRKGEQALELASGLVDRTMLAPPDHGPALAVPTSKHARSSQSQTPVRKEAPPPAAPAPAKPQTQAATIKQAVEDKWCQAHDLQFIPEFTKVHSKGPLYRITSRGDGKGGVLVYFVDNTLRYDAKGGRTIIISTEEGFWAELVQSGLVG</sequence>
<dbReference type="Pfam" id="PF07842">
    <property type="entry name" value="GCFC"/>
    <property type="match status" value="1"/>
</dbReference>
<evidence type="ECO:0000256" key="2">
    <source>
        <dbReference type="ARBA" id="ARBA00010900"/>
    </source>
</evidence>
<evidence type="ECO:0000256" key="3">
    <source>
        <dbReference type="ARBA" id="ARBA00022664"/>
    </source>
</evidence>
<dbReference type="EnsemblFungi" id="EJT82445">
    <property type="protein sequence ID" value="EJT82445"/>
    <property type="gene ID" value="GGTG_02418"/>
</dbReference>
<evidence type="ECO:0000256" key="7">
    <source>
        <dbReference type="SAM" id="Coils"/>
    </source>
</evidence>
<feature type="compositionally biased region" description="Basic residues" evidence="8">
    <location>
        <begin position="329"/>
        <end position="338"/>
    </location>
</feature>
<reference evidence="10" key="2">
    <citation type="submission" date="2010-07" db="EMBL/GenBank/DDBJ databases">
        <authorList>
            <consortium name="The Broad Institute Genome Sequencing Platform"/>
            <consortium name="Broad Institute Genome Sequencing Center for Infectious Disease"/>
            <person name="Ma L.-J."/>
            <person name="Dead R."/>
            <person name="Young S."/>
            <person name="Zeng Q."/>
            <person name="Koehrsen M."/>
            <person name="Alvarado L."/>
            <person name="Berlin A."/>
            <person name="Chapman S.B."/>
            <person name="Chen Z."/>
            <person name="Freedman E."/>
            <person name="Gellesch M."/>
            <person name="Goldberg J."/>
            <person name="Griggs A."/>
            <person name="Gujja S."/>
            <person name="Heilman E.R."/>
            <person name="Heiman D."/>
            <person name="Hepburn T."/>
            <person name="Howarth C."/>
            <person name="Jen D."/>
            <person name="Larson L."/>
            <person name="Mehta T."/>
            <person name="Neiman D."/>
            <person name="Pearson M."/>
            <person name="Roberts A."/>
            <person name="Saif S."/>
            <person name="Shea T."/>
            <person name="Shenoy N."/>
            <person name="Sisk P."/>
            <person name="Stolte C."/>
            <person name="Sykes S."/>
            <person name="Walk T."/>
            <person name="White J."/>
            <person name="Yandava C."/>
            <person name="Haas B."/>
            <person name="Nusbaum C."/>
            <person name="Birren B."/>
        </authorList>
    </citation>
    <scope>NUCLEOTIDE SEQUENCE</scope>
    <source>
        <strain evidence="10">R3-111a-1</strain>
    </source>
</reference>
<dbReference type="GeneID" id="20342876"/>
<dbReference type="GO" id="GO:0071008">
    <property type="term" value="C:U2-type post-mRNA release spliceosomal complex"/>
    <property type="evidence" value="ECO:0007669"/>
    <property type="project" value="TreeGrafter"/>
</dbReference>
<dbReference type="PROSITE" id="PS50174">
    <property type="entry name" value="G_PATCH"/>
    <property type="match status" value="1"/>
</dbReference>
<dbReference type="Proteomes" id="UP000006039">
    <property type="component" value="Unassembled WGS sequence"/>
</dbReference>
<feature type="region of interest" description="Disordered" evidence="8">
    <location>
        <begin position="178"/>
        <end position="200"/>
    </location>
</feature>
<feature type="region of interest" description="Disordered" evidence="8">
    <location>
        <begin position="295"/>
        <end position="358"/>
    </location>
</feature>
<evidence type="ECO:0000313" key="12">
    <source>
        <dbReference type="Proteomes" id="UP000006039"/>
    </source>
</evidence>
<evidence type="ECO:0000256" key="1">
    <source>
        <dbReference type="ARBA" id="ARBA00004123"/>
    </source>
</evidence>
<feature type="domain" description="G-patch" evidence="9">
    <location>
        <begin position="254"/>
        <end position="300"/>
    </location>
</feature>
<dbReference type="Pfam" id="PF01585">
    <property type="entry name" value="G-patch"/>
    <property type="match status" value="1"/>
</dbReference>
<dbReference type="InterPro" id="IPR022159">
    <property type="entry name" value="STIP/TFIP11_N"/>
</dbReference>
<evidence type="ECO:0000313" key="10">
    <source>
        <dbReference type="EMBL" id="EJT82445.1"/>
    </source>
</evidence>
<feature type="compositionally biased region" description="Acidic residues" evidence="8">
    <location>
        <begin position="145"/>
        <end position="158"/>
    </location>
</feature>
<keyword evidence="3" id="KW-0507">mRNA processing</keyword>
<comment type="similarity">
    <text evidence="2">Belongs to the TFP11/STIP family.</text>
</comment>
<dbReference type="InterPro" id="IPR022783">
    <property type="entry name" value="GCFC_dom"/>
</dbReference>
<keyword evidence="12" id="KW-1185">Reference proteome</keyword>
<dbReference type="SMART" id="SM00443">
    <property type="entry name" value="G_patch"/>
    <property type="match status" value="1"/>
</dbReference>
<feature type="compositionally biased region" description="Polar residues" evidence="8">
    <location>
        <begin position="38"/>
        <end position="47"/>
    </location>
</feature>
<reference evidence="11" key="5">
    <citation type="submission" date="2018-04" db="UniProtKB">
        <authorList>
            <consortium name="EnsemblFungi"/>
        </authorList>
    </citation>
    <scope>IDENTIFICATION</scope>
    <source>
        <strain evidence="11">R3-111a-1</strain>
    </source>
</reference>
<dbReference type="EMBL" id="GL385395">
    <property type="protein sequence ID" value="EJT82445.1"/>
    <property type="molecule type" value="Genomic_DNA"/>
</dbReference>
<protein>
    <recommendedName>
        <fullName evidence="9">G-patch domain-containing protein</fullName>
    </recommendedName>
</protein>
<feature type="compositionally biased region" description="Acidic residues" evidence="8">
    <location>
        <begin position="110"/>
        <end position="131"/>
    </location>
</feature>
<keyword evidence="7" id="KW-0175">Coiled coil</keyword>
<dbReference type="Pfam" id="PF12457">
    <property type="entry name" value="TIP_N"/>
    <property type="match status" value="1"/>
</dbReference>
<evidence type="ECO:0000256" key="6">
    <source>
        <dbReference type="ARBA" id="ARBA00023242"/>
    </source>
</evidence>
<dbReference type="GO" id="GO:0000390">
    <property type="term" value="P:spliceosomal complex disassembly"/>
    <property type="evidence" value="ECO:0007669"/>
    <property type="project" value="InterPro"/>
</dbReference>
<evidence type="ECO:0000256" key="5">
    <source>
        <dbReference type="ARBA" id="ARBA00023187"/>
    </source>
</evidence>
<keyword evidence="6" id="KW-0539">Nucleus</keyword>
<feature type="compositionally biased region" description="Polar residues" evidence="8">
    <location>
        <begin position="182"/>
        <end position="200"/>
    </location>
</feature>
<gene>
    <name evidence="11" type="primary">20342876</name>
    <name evidence="10" type="ORF">GGTG_02418</name>
</gene>
<accession>J3NMB4</accession>
<proteinExistence type="inferred from homology"/>
<dbReference type="OrthoDB" id="4822at2759"/>
<organism evidence="10">
    <name type="scientific">Gaeumannomyces tritici (strain R3-111a-1)</name>
    <name type="common">Wheat and barley take-all root rot fungus</name>
    <name type="synonym">Gaeumannomyces graminis var. tritici</name>
    <dbReference type="NCBI Taxonomy" id="644352"/>
    <lineage>
        <taxon>Eukaryota</taxon>
        <taxon>Fungi</taxon>
        <taxon>Dikarya</taxon>
        <taxon>Ascomycota</taxon>
        <taxon>Pezizomycotina</taxon>
        <taxon>Sordariomycetes</taxon>
        <taxon>Sordariomycetidae</taxon>
        <taxon>Magnaporthales</taxon>
        <taxon>Magnaporthaceae</taxon>
        <taxon>Gaeumannomyces</taxon>
    </lineage>
</organism>
<dbReference type="InterPro" id="IPR000467">
    <property type="entry name" value="G_patch_dom"/>
</dbReference>
<reference evidence="11" key="4">
    <citation type="journal article" date="2015" name="G3 (Bethesda)">
        <title>Genome sequences of three phytopathogenic species of the Magnaporthaceae family of fungi.</title>
        <authorList>
            <person name="Okagaki L.H."/>
            <person name="Nunes C.C."/>
            <person name="Sailsbery J."/>
            <person name="Clay B."/>
            <person name="Brown D."/>
            <person name="John T."/>
            <person name="Oh Y."/>
            <person name="Young N."/>
            <person name="Fitzgerald M."/>
            <person name="Haas B.J."/>
            <person name="Zeng Q."/>
            <person name="Young S."/>
            <person name="Adiconis X."/>
            <person name="Fan L."/>
            <person name="Levin J.Z."/>
            <person name="Mitchell T.K."/>
            <person name="Okubara P.A."/>
            <person name="Farman M.L."/>
            <person name="Kohn L.M."/>
            <person name="Birren B."/>
            <person name="Ma L.-J."/>
            <person name="Dean R.A."/>
        </authorList>
    </citation>
    <scope>NUCLEOTIDE SEQUENCE</scope>
    <source>
        <strain evidence="11">R3-111a-1</strain>
    </source>
</reference>
<name>J3NMB4_GAET3</name>
<keyword evidence="5" id="KW-0508">mRNA splicing</keyword>
<evidence type="ECO:0000256" key="8">
    <source>
        <dbReference type="SAM" id="MobiDB-lite"/>
    </source>
</evidence>
<feature type="coiled-coil region" evidence="7">
    <location>
        <begin position="435"/>
        <end position="469"/>
    </location>
</feature>
<dbReference type="AlphaFoldDB" id="J3NMB4"/>
<comment type="subcellular location">
    <subcellularLocation>
        <location evidence="1">Nucleus</location>
    </subcellularLocation>
</comment>
<dbReference type="PANTHER" id="PTHR23329:SF1">
    <property type="entry name" value="TUFTELIN-INTERACTING PROTEIN 11"/>
    <property type="match status" value="1"/>
</dbReference>
<dbReference type="InterPro" id="IPR045211">
    <property type="entry name" value="TFP11/STIP/Ntr1"/>
</dbReference>
<feature type="region of interest" description="Disordered" evidence="8">
    <location>
        <begin position="847"/>
        <end position="884"/>
    </location>
</feature>
<dbReference type="RefSeq" id="XP_009218454.1">
    <property type="nucleotide sequence ID" value="XM_009220190.1"/>
</dbReference>
<dbReference type="GO" id="GO:0003676">
    <property type="term" value="F:nucleic acid binding"/>
    <property type="evidence" value="ECO:0007669"/>
    <property type="project" value="InterPro"/>
</dbReference>
<feature type="region of interest" description="Disordered" evidence="8">
    <location>
        <begin position="1"/>
        <end position="162"/>
    </location>
</feature>
<feature type="compositionally biased region" description="Basic and acidic residues" evidence="8">
    <location>
        <begin position="298"/>
        <end position="319"/>
    </location>
</feature>
<dbReference type="PANTHER" id="PTHR23329">
    <property type="entry name" value="TUFTELIN-INTERACTING PROTEIN 11-RELATED"/>
    <property type="match status" value="1"/>
</dbReference>
<dbReference type="STRING" id="644352.J3NMB4"/>
<reference evidence="10" key="3">
    <citation type="submission" date="2010-09" db="EMBL/GenBank/DDBJ databases">
        <title>Annotation of Gaeumannomyces graminis var. tritici R3-111a-1.</title>
        <authorList>
            <consortium name="The Broad Institute Genome Sequencing Platform"/>
            <person name="Ma L.-J."/>
            <person name="Dead R."/>
            <person name="Young S.K."/>
            <person name="Zeng Q."/>
            <person name="Gargeya S."/>
            <person name="Fitzgerald M."/>
            <person name="Haas B."/>
            <person name="Abouelleil A."/>
            <person name="Alvarado L."/>
            <person name="Arachchi H.M."/>
            <person name="Berlin A."/>
            <person name="Brown A."/>
            <person name="Chapman S.B."/>
            <person name="Chen Z."/>
            <person name="Dunbar C."/>
            <person name="Freedman E."/>
            <person name="Gearin G."/>
            <person name="Gellesch M."/>
            <person name="Goldberg J."/>
            <person name="Griggs A."/>
            <person name="Gujja S."/>
            <person name="Heiman D."/>
            <person name="Howarth C."/>
            <person name="Larson L."/>
            <person name="Lui A."/>
            <person name="MacDonald P.J.P."/>
            <person name="Mehta T."/>
            <person name="Montmayeur A."/>
            <person name="Murphy C."/>
            <person name="Neiman D."/>
            <person name="Pearson M."/>
            <person name="Priest M."/>
            <person name="Roberts A."/>
            <person name="Saif S."/>
            <person name="Shea T."/>
            <person name="Shenoy N."/>
            <person name="Sisk P."/>
            <person name="Stolte C."/>
            <person name="Sykes S."/>
            <person name="Yandava C."/>
            <person name="Wortman J."/>
            <person name="Nusbaum C."/>
            <person name="Birren B."/>
        </authorList>
    </citation>
    <scope>NUCLEOTIDE SEQUENCE</scope>
    <source>
        <strain evidence="10">R3-111a-1</strain>
    </source>
</reference>
<evidence type="ECO:0000313" key="11">
    <source>
        <dbReference type="EnsemblFungi" id="EJT82445"/>
    </source>
</evidence>
<evidence type="ECO:0000256" key="4">
    <source>
        <dbReference type="ARBA" id="ARBA00022728"/>
    </source>
</evidence>